<proteinExistence type="predicted"/>
<dbReference type="AlphaFoldDB" id="A0A398BQZ9"/>
<feature type="transmembrane region" description="Helical" evidence="1">
    <location>
        <begin position="47"/>
        <end position="65"/>
    </location>
</feature>
<reference evidence="2 3" key="1">
    <citation type="submission" date="2018-09" db="EMBL/GenBank/DDBJ databases">
        <title>Gemmobacter lutimaris sp. nov., a marine bacterium isolated from tidal flat.</title>
        <authorList>
            <person name="Lee D.W."/>
            <person name="Yoo Y."/>
            <person name="Kim J.-J."/>
            <person name="Kim B.S."/>
        </authorList>
    </citation>
    <scope>NUCLEOTIDE SEQUENCE [LARGE SCALE GENOMIC DNA]</scope>
    <source>
        <strain evidence="2 3">YJ-T1-11</strain>
    </source>
</reference>
<dbReference type="EMBL" id="QXXQ01000002">
    <property type="protein sequence ID" value="RID93239.1"/>
    <property type="molecule type" value="Genomic_DNA"/>
</dbReference>
<gene>
    <name evidence="2" type="ORF">D2N39_06265</name>
</gene>
<keyword evidence="1" id="KW-0812">Transmembrane</keyword>
<evidence type="ECO:0008006" key="4">
    <source>
        <dbReference type="Google" id="ProtNLM"/>
    </source>
</evidence>
<dbReference type="Proteomes" id="UP000266649">
    <property type="component" value="Unassembled WGS sequence"/>
</dbReference>
<keyword evidence="1" id="KW-0472">Membrane</keyword>
<feature type="transmembrane region" description="Helical" evidence="1">
    <location>
        <begin position="95"/>
        <end position="113"/>
    </location>
</feature>
<evidence type="ECO:0000313" key="3">
    <source>
        <dbReference type="Proteomes" id="UP000266649"/>
    </source>
</evidence>
<name>A0A398BQZ9_9RHOB</name>
<evidence type="ECO:0000256" key="1">
    <source>
        <dbReference type="SAM" id="Phobius"/>
    </source>
</evidence>
<evidence type="ECO:0000313" key="2">
    <source>
        <dbReference type="EMBL" id="RID93239.1"/>
    </source>
</evidence>
<organism evidence="2 3">
    <name type="scientific">Gemmobacter lutimaris</name>
    <dbReference type="NCBI Taxonomy" id="2306023"/>
    <lineage>
        <taxon>Bacteria</taxon>
        <taxon>Pseudomonadati</taxon>
        <taxon>Pseudomonadota</taxon>
        <taxon>Alphaproteobacteria</taxon>
        <taxon>Rhodobacterales</taxon>
        <taxon>Paracoccaceae</taxon>
        <taxon>Gemmobacter</taxon>
    </lineage>
</organism>
<sequence>MRNAALVLGLIGGLFAMIVGFFSFGYTEVVQNHAEVGRMFGQFENAQTIRIASFLAPLLAIAGGAMARARALWGGILMLLSAGLIYLAFGFGVFTMFPIGFCLVGGLLAVAAGKPDEPKAHF</sequence>
<dbReference type="RefSeq" id="WP_119133878.1">
    <property type="nucleotide sequence ID" value="NZ_QXXQ01000002.1"/>
</dbReference>
<comment type="caution">
    <text evidence="2">The sequence shown here is derived from an EMBL/GenBank/DDBJ whole genome shotgun (WGS) entry which is preliminary data.</text>
</comment>
<accession>A0A398BQZ9</accession>
<keyword evidence="1" id="KW-1133">Transmembrane helix</keyword>
<dbReference type="OrthoDB" id="7865446at2"/>
<feature type="transmembrane region" description="Helical" evidence="1">
    <location>
        <begin position="72"/>
        <end position="89"/>
    </location>
</feature>
<protein>
    <recommendedName>
        <fullName evidence="4">DUF423 domain-containing protein</fullName>
    </recommendedName>
</protein>
<keyword evidence="3" id="KW-1185">Reference proteome</keyword>